<dbReference type="OrthoDB" id="1028014at2759"/>
<feature type="region of interest" description="Disordered" evidence="1">
    <location>
        <begin position="1"/>
        <end position="83"/>
    </location>
</feature>
<dbReference type="EMBL" id="KL197710">
    <property type="protein sequence ID" value="KDQ63331.1"/>
    <property type="molecule type" value="Genomic_DNA"/>
</dbReference>
<dbReference type="InParanoid" id="A0A067QL35"/>
<feature type="compositionally biased region" description="Basic and acidic residues" evidence="1">
    <location>
        <begin position="39"/>
        <end position="57"/>
    </location>
</feature>
<evidence type="ECO:0000313" key="2">
    <source>
        <dbReference type="EMBL" id="KDQ63331.1"/>
    </source>
</evidence>
<dbReference type="AlphaFoldDB" id="A0A067QL35"/>
<reference evidence="3" key="1">
    <citation type="journal article" date="2014" name="Proc. Natl. Acad. Sci. U.S.A.">
        <title>Extensive sampling of basidiomycete genomes demonstrates inadequacy of the white-rot/brown-rot paradigm for wood decay fungi.</title>
        <authorList>
            <person name="Riley R."/>
            <person name="Salamov A.A."/>
            <person name="Brown D.W."/>
            <person name="Nagy L.G."/>
            <person name="Floudas D."/>
            <person name="Held B.W."/>
            <person name="Levasseur A."/>
            <person name="Lombard V."/>
            <person name="Morin E."/>
            <person name="Otillar R."/>
            <person name="Lindquist E.A."/>
            <person name="Sun H."/>
            <person name="LaButti K.M."/>
            <person name="Schmutz J."/>
            <person name="Jabbour D."/>
            <person name="Luo H."/>
            <person name="Baker S.E."/>
            <person name="Pisabarro A.G."/>
            <person name="Walton J.D."/>
            <person name="Blanchette R.A."/>
            <person name="Henrissat B."/>
            <person name="Martin F."/>
            <person name="Cullen D."/>
            <person name="Hibbett D.S."/>
            <person name="Grigoriev I.V."/>
        </authorList>
    </citation>
    <scope>NUCLEOTIDE SEQUENCE [LARGE SCALE GENOMIC DNA]</scope>
    <source>
        <strain evidence="3">MUCL 33604</strain>
    </source>
</reference>
<dbReference type="STRING" id="933084.A0A067QL35"/>
<name>A0A067QL35_9AGAM</name>
<accession>A0A067QL35</accession>
<keyword evidence="3" id="KW-1185">Reference proteome</keyword>
<feature type="compositionally biased region" description="Basic residues" evidence="1">
    <location>
        <begin position="26"/>
        <end position="38"/>
    </location>
</feature>
<gene>
    <name evidence="2" type="ORF">JAAARDRAFT_119687</name>
</gene>
<dbReference type="PANTHER" id="PTHR34776">
    <property type="entry name" value="F17F16.3 PROTEIN"/>
    <property type="match status" value="1"/>
</dbReference>
<organism evidence="2 3">
    <name type="scientific">Jaapia argillacea MUCL 33604</name>
    <dbReference type="NCBI Taxonomy" id="933084"/>
    <lineage>
        <taxon>Eukaryota</taxon>
        <taxon>Fungi</taxon>
        <taxon>Dikarya</taxon>
        <taxon>Basidiomycota</taxon>
        <taxon>Agaricomycotina</taxon>
        <taxon>Agaricomycetes</taxon>
        <taxon>Agaricomycetidae</taxon>
        <taxon>Jaapiales</taxon>
        <taxon>Jaapiaceae</taxon>
        <taxon>Jaapia</taxon>
    </lineage>
</organism>
<dbReference type="Proteomes" id="UP000027265">
    <property type="component" value="Unassembled WGS sequence"/>
</dbReference>
<proteinExistence type="predicted"/>
<evidence type="ECO:0000256" key="1">
    <source>
        <dbReference type="SAM" id="MobiDB-lite"/>
    </source>
</evidence>
<dbReference type="PANTHER" id="PTHR34776:SF1">
    <property type="entry name" value="F17F16.3 PROTEIN"/>
    <property type="match status" value="1"/>
</dbReference>
<protein>
    <submittedName>
        <fullName evidence="2">Uncharacterized protein</fullName>
    </submittedName>
</protein>
<sequence>MPTTRRQAKVKGAEFATDEVTEVPKKTRRVKAPRKKAGKGKEQTEKEKEIGEKRSVEELQEEGNDEQEQPAKKSKAEEDAKVDHSRLSGVIERGHIYFFYRPKVQIEEAESLDDVRNFHILLVPRPPAFSVEENDGGTNAAGGDEVDERDAMNLIPSGADAVPAKETKDEEKKKFRVITVGKKQLPDPDSGGGGKGRKEVFWATVTSVGDDLHKLEEGLGEKEYKTKTRGTRHEEPARLVGRGAYAIVNNDPSTPSKAETHLGYHLSHPSPSELGQVQTDMRIFSASSFILQVKNPLAPATGRGAPRGKGTEYPQEIMTKVFGKGVRGREKYGLRFASISRPEILDYSGTQLLLIGAREGEVGLEASLGEGRGEALRELEEEESHESIEEVLKELAMDEGKIPAEPLKGSWL</sequence>
<feature type="compositionally biased region" description="Basic and acidic residues" evidence="1">
    <location>
        <begin position="69"/>
        <end position="83"/>
    </location>
</feature>
<evidence type="ECO:0000313" key="3">
    <source>
        <dbReference type="Proteomes" id="UP000027265"/>
    </source>
</evidence>
<dbReference type="HOGENOM" id="CLU_045837_1_0_1"/>
<feature type="compositionally biased region" description="Acidic residues" evidence="1">
    <location>
        <begin position="58"/>
        <end position="68"/>
    </location>
</feature>